<dbReference type="EMBL" id="UGLW01000003">
    <property type="protein sequence ID" value="STU57380.1"/>
    <property type="molecule type" value="Genomic_DNA"/>
</dbReference>
<gene>
    <name evidence="1" type="ORF">NCTC10313_00149</name>
    <name evidence="2" type="ORF">NCTC10313_01240</name>
    <name evidence="3" type="ORF">NCTC10313_06163</name>
</gene>
<evidence type="ECO:0000313" key="4">
    <source>
        <dbReference type="Proteomes" id="UP000254487"/>
    </source>
</evidence>
<evidence type="ECO:0000313" key="1">
    <source>
        <dbReference type="EMBL" id="STU54405.1"/>
    </source>
</evidence>
<accession>A0A377YZR2</accession>
<dbReference type="AlphaFoldDB" id="A0A377YZR2"/>
<evidence type="ECO:0000313" key="2">
    <source>
        <dbReference type="EMBL" id="STU57380.1"/>
    </source>
</evidence>
<evidence type="ECO:0000313" key="3">
    <source>
        <dbReference type="EMBL" id="STV18475.1"/>
    </source>
</evidence>
<reference evidence="2 4" key="1">
    <citation type="submission" date="2018-06" db="EMBL/GenBank/DDBJ databases">
        <authorList>
            <consortium name="Pathogen Informatics"/>
            <person name="Doyle S."/>
        </authorList>
    </citation>
    <scope>NUCLEOTIDE SEQUENCE [LARGE SCALE GENOMIC DNA]</scope>
    <source>
        <strain evidence="2 4">NCTC10313</strain>
    </source>
</reference>
<organism evidence="2 4">
    <name type="scientific">Klebsiella pneumoniae subsp. ozaenae</name>
    <dbReference type="NCBI Taxonomy" id="574"/>
    <lineage>
        <taxon>Bacteria</taxon>
        <taxon>Pseudomonadati</taxon>
        <taxon>Pseudomonadota</taxon>
        <taxon>Gammaproteobacteria</taxon>
        <taxon>Enterobacterales</taxon>
        <taxon>Enterobacteriaceae</taxon>
        <taxon>Klebsiella/Raoultella group</taxon>
        <taxon>Klebsiella</taxon>
        <taxon>Klebsiella pneumoniae complex</taxon>
    </lineage>
</organism>
<sequence length="105" mass="12151">MKTCNLIEMLQFSLDDDHMKKIIASVGEEGAFSFHEEADAMREALSFCADEMLDHIAGLTPDDPNFVKRLSALREINRLQEYIAFVNNSICWWDRELRNRNGRQG</sequence>
<dbReference type="Proteomes" id="UP000254487">
    <property type="component" value="Unassembled WGS sequence"/>
</dbReference>
<dbReference type="EMBL" id="UGLW01000002">
    <property type="protein sequence ID" value="STU54405.1"/>
    <property type="molecule type" value="Genomic_DNA"/>
</dbReference>
<protein>
    <submittedName>
        <fullName evidence="2">Uncharacterized protein</fullName>
    </submittedName>
</protein>
<name>A0A377YZR2_KLEPO</name>
<dbReference type="EMBL" id="UGLW01000003">
    <property type="protein sequence ID" value="STV18475.1"/>
    <property type="molecule type" value="Genomic_DNA"/>
</dbReference>
<proteinExistence type="predicted"/>